<protein>
    <submittedName>
        <fullName evidence="1">Uncharacterized protein</fullName>
    </submittedName>
</protein>
<dbReference type="RefSeq" id="WP_013996681.1">
    <property type="nucleotide sequence ID" value="NC_015846.1"/>
</dbReference>
<dbReference type="STRING" id="860228.Ccan_05690"/>
<dbReference type="OrthoDB" id="983160at2"/>
<reference evidence="1 2" key="1">
    <citation type="journal article" date="2011" name="J. Bacteriol.">
        <title>Complete genome sequence of the dog commensal and human pathogen Capnocytophaga canimorsus strain 5.</title>
        <authorList>
            <person name="Manfredi P."/>
            <person name="Pagni M."/>
            <person name="Cornelis G.R."/>
        </authorList>
    </citation>
    <scope>NUCLEOTIDE SEQUENCE [LARGE SCALE GENOMIC DNA]</scope>
    <source>
        <strain evidence="2">5</strain>
    </source>
</reference>
<dbReference type="KEGG" id="ccm:Ccan_05690"/>
<accession>F9YSL6</accession>
<dbReference type="HOGENOM" id="CLU_035400_0_0_10"/>
<dbReference type="Proteomes" id="UP000008895">
    <property type="component" value="Chromosome"/>
</dbReference>
<organism evidence="1 2">
    <name type="scientific">Capnocytophaga canimorsus (strain 5)</name>
    <dbReference type="NCBI Taxonomy" id="860228"/>
    <lineage>
        <taxon>Bacteria</taxon>
        <taxon>Pseudomonadati</taxon>
        <taxon>Bacteroidota</taxon>
        <taxon>Flavobacteriia</taxon>
        <taxon>Flavobacteriales</taxon>
        <taxon>Flavobacteriaceae</taxon>
        <taxon>Capnocytophaga</taxon>
    </lineage>
</organism>
<dbReference type="eggNOG" id="ENOG502ZACZ">
    <property type="taxonomic scope" value="Bacteria"/>
</dbReference>
<evidence type="ECO:0000313" key="1">
    <source>
        <dbReference type="EMBL" id="AEK22689.1"/>
    </source>
</evidence>
<evidence type="ECO:0000313" key="2">
    <source>
        <dbReference type="Proteomes" id="UP000008895"/>
    </source>
</evidence>
<proteinExistence type="predicted"/>
<name>F9YSL6_CAPCC</name>
<sequence length="441" mass="53512">MQEFSIDLASERIHNKRIREYFEEVKKSYYIGNYRSAIVILYTITITDLVYKLIELKDTYSDKRATDILQTIEQLQTNNPKSPDWESKLVEELFKRKMLDASEKNNIEALKNHRHLCAHPIITQNYELYNPTKENARSHIRNILEGILVKSPILWMKKIFDEFKNYISQHKDLSVPILKSEIKNKYFSKLNEKVISQIFKPLWKICFKTDNRSNENRDTNIKVLYFFLDEQPQLVDLIDSEKDYFSKNTDKKYYHRLITLFNKYYKIYDNLNYTFKYRFNEAIKEDFELKTISMFLHKDSISLSKHIQEIITYNWRDHREKEFISFRHKEEILVNVRNYLKDKGYDDLMKKFCIEIFGESYMYEVATHRFDELIEPLLNSLEQSDFELLLKKINNNDQIYGRGRKGFEYRMAEEDNKKIKDVIDKKNLDIDFTKYPRFKYE</sequence>
<gene>
    <name evidence="1" type="ordered locus">Ccan_05690</name>
</gene>
<dbReference type="AlphaFoldDB" id="F9YSL6"/>
<keyword evidence="2" id="KW-1185">Reference proteome</keyword>
<dbReference type="EMBL" id="CP002113">
    <property type="protein sequence ID" value="AEK22689.1"/>
    <property type="molecule type" value="Genomic_DNA"/>
</dbReference>